<proteinExistence type="predicted"/>
<dbReference type="SUPFAM" id="SSF48464">
    <property type="entry name" value="ENTH/VHS domain"/>
    <property type="match status" value="1"/>
</dbReference>
<dbReference type="GO" id="GO:0051666">
    <property type="term" value="P:actin cortical patch localization"/>
    <property type="evidence" value="ECO:0007669"/>
    <property type="project" value="TreeGrafter"/>
</dbReference>
<dbReference type="GO" id="GO:0007015">
    <property type="term" value="P:actin filament organization"/>
    <property type="evidence" value="ECO:0007669"/>
    <property type="project" value="InterPro"/>
</dbReference>
<dbReference type="PANTHER" id="PTHR47789">
    <property type="entry name" value="LAS SEVENTEEN-BINDING PROTEIN 5"/>
    <property type="match status" value="1"/>
</dbReference>
<evidence type="ECO:0000313" key="3">
    <source>
        <dbReference type="Proteomes" id="UP000242146"/>
    </source>
</evidence>
<gene>
    <name evidence="2" type="ORF">DM01DRAFT_1382732</name>
</gene>
<dbReference type="Pfam" id="PF00790">
    <property type="entry name" value="VHS"/>
    <property type="match status" value="1"/>
</dbReference>
<dbReference type="GO" id="GO:0030479">
    <property type="term" value="C:actin cortical patch"/>
    <property type="evidence" value="ECO:0007669"/>
    <property type="project" value="TreeGrafter"/>
</dbReference>
<name>A0A1X2GJS0_9FUNG</name>
<reference evidence="2 3" key="1">
    <citation type="submission" date="2016-07" db="EMBL/GenBank/DDBJ databases">
        <title>Pervasive Adenine N6-methylation of Active Genes in Fungi.</title>
        <authorList>
            <consortium name="DOE Joint Genome Institute"/>
            <person name="Mondo S.J."/>
            <person name="Dannebaum R.O."/>
            <person name="Kuo R.C."/>
            <person name="Labutti K."/>
            <person name="Haridas S."/>
            <person name="Kuo A."/>
            <person name="Salamov A."/>
            <person name="Ahrendt S.R."/>
            <person name="Lipzen A."/>
            <person name="Sullivan W."/>
            <person name="Andreopoulos W.B."/>
            <person name="Clum A."/>
            <person name="Lindquist E."/>
            <person name="Daum C."/>
            <person name="Ramamoorthy G.K."/>
            <person name="Gryganskyi A."/>
            <person name="Culley D."/>
            <person name="Magnuson J.K."/>
            <person name="James T.Y."/>
            <person name="O'Malley M.A."/>
            <person name="Stajich J.E."/>
            <person name="Spatafora J.W."/>
            <person name="Visel A."/>
            <person name="Grigoriev I.V."/>
        </authorList>
    </citation>
    <scope>NUCLEOTIDE SEQUENCE [LARGE SCALE GENOMIC DNA]</scope>
    <source>
        <strain evidence="2 3">NRRL 3301</strain>
    </source>
</reference>
<evidence type="ECO:0000313" key="2">
    <source>
        <dbReference type="EMBL" id="ORX55587.1"/>
    </source>
</evidence>
<dbReference type="PANTHER" id="PTHR47789:SF1">
    <property type="entry name" value="LAS SEVENTEEN-BINDING PROTEIN 5"/>
    <property type="match status" value="1"/>
</dbReference>
<dbReference type="PROSITE" id="PS50179">
    <property type="entry name" value="VHS"/>
    <property type="match status" value="1"/>
</dbReference>
<sequence length="223" mass="26022">MGWFRQNQHYSAITVIIDRLSNTDELEWFYPLQQLMEVLAMQVNGAKEAIQVIDKRLKQGTPEQQLNLIQVLNYLAENSNHRILYEIVATSKLKSRFKWMMKAKIPHTIKLKIITLLKTWIQRYDAVEPRIHRFNSVIELGYRRINEKPELKPWFSPSSVRYSRFGEAKDFRRLSELSLHSSASTSLSPTGTAVDDTSPLTSAFSSYSRRQLSQPSNRHSYVF</sequence>
<protein>
    <recommendedName>
        <fullName evidence="1">VHS domain-containing protein</fullName>
    </recommendedName>
</protein>
<accession>A0A1X2GJS0</accession>
<dbReference type="GO" id="GO:0043130">
    <property type="term" value="F:ubiquitin binding"/>
    <property type="evidence" value="ECO:0007669"/>
    <property type="project" value="InterPro"/>
</dbReference>
<keyword evidence="3" id="KW-1185">Reference proteome</keyword>
<dbReference type="GO" id="GO:0006897">
    <property type="term" value="P:endocytosis"/>
    <property type="evidence" value="ECO:0007669"/>
    <property type="project" value="InterPro"/>
</dbReference>
<dbReference type="Proteomes" id="UP000242146">
    <property type="component" value="Unassembled WGS sequence"/>
</dbReference>
<dbReference type="STRING" id="101127.A0A1X2GJS0"/>
<organism evidence="2 3">
    <name type="scientific">Hesseltinella vesiculosa</name>
    <dbReference type="NCBI Taxonomy" id="101127"/>
    <lineage>
        <taxon>Eukaryota</taxon>
        <taxon>Fungi</taxon>
        <taxon>Fungi incertae sedis</taxon>
        <taxon>Mucoromycota</taxon>
        <taxon>Mucoromycotina</taxon>
        <taxon>Mucoromycetes</taxon>
        <taxon>Mucorales</taxon>
        <taxon>Cunninghamellaceae</taxon>
        <taxon>Hesseltinella</taxon>
    </lineage>
</organism>
<dbReference type="InterPro" id="IPR008942">
    <property type="entry name" value="ENTH_VHS"/>
</dbReference>
<dbReference type="InterPro" id="IPR002014">
    <property type="entry name" value="VHS_dom"/>
</dbReference>
<dbReference type="Gene3D" id="1.25.40.90">
    <property type="match status" value="1"/>
</dbReference>
<dbReference type="GO" id="GO:0007034">
    <property type="term" value="P:vacuolar transport"/>
    <property type="evidence" value="ECO:0007669"/>
    <property type="project" value="UniProtKB-ARBA"/>
</dbReference>
<dbReference type="AlphaFoldDB" id="A0A1X2GJS0"/>
<feature type="domain" description="VHS" evidence="1">
    <location>
        <begin position="34"/>
        <end position="149"/>
    </location>
</feature>
<dbReference type="GO" id="GO:0035091">
    <property type="term" value="F:phosphatidylinositol binding"/>
    <property type="evidence" value="ECO:0007669"/>
    <property type="project" value="InterPro"/>
</dbReference>
<dbReference type="EMBL" id="MCGT01000011">
    <property type="protein sequence ID" value="ORX55587.1"/>
    <property type="molecule type" value="Genomic_DNA"/>
</dbReference>
<evidence type="ECO:0000259" key="1">
    <source>
        <dbReference type="PROSITE" id="PS50179"/>
    </source>
</evidence>
<dbReference type="InterPro" id="IPR045007">
    <property type="entry name" value="LSB5"/>
</dbReference>
<comment type="caution">
    <text evidence="2">The sequence shown here is derived from an EMBL/GenBank/DDBJ whole genome shotgun (WGS) entry which is preliminary data.</text>
</comment>
<dbReference type="OrthoDB" id="10068368at2759"/>